<dbReference type="PROSITE" id="PS50082">
    <property type="entry name" value="WD_REPEATS_2"/>
    <property type="match status" value="2"/>
</dbReference>
<evidence type="ECO:0000256" key="1">
    <source>
        <dbReference type="PROSITE-ProRule" id="PRU00221"/>
    </source>
</evidence>
<organism evidence="2 3">
    <name type="scientific">Paramecium octaurelia</name>
    <dbReference type="NCBI Taxonomy" id="43137"/>
    <lineage>
        <taxon>Eukaryota</taxon>
        <taxon>Sar</taxon>
        <taxon>Alveolata</taxon>
        <taxon>Ciliophora</taxon>
        <taxon>Intramacronucleata</taxon>
        <taxon>Oligohymenophorea</taxon>
        <taxon>Peniculida</taxon>
        <taxon>Parameciidae</taxon>
        <taxon>Paramecium</taxon>
    </lineage>
</organism>
<feature type="repeat" description="WD" evidence="1">
    <location>
        <begin position="288"/>
        <end position="319"/>
    </location>
</feature>
<dbReference type="EMBL" id="CAJJDP010000035">
    <property type="protein sequence ID" value="CAD8158121.1"/>
    <property type="molecule type" value="Genomic_DNA"/>
</dbReference>
<proteinExistence type="predicted"/>
<dbReference type="GO" id="GO:0097361">
    <property type="term" value="C:cytosolic [4Fe-4S] assembly targeting complex"/>
    <property type="evidence" value="ECO:0007669"/>
    <property type="project" value="TreeGrafter"/>
</dbReference>
<dbReference type="GO" id="GO:0016226">
    <property type="term" value="P:iron-sulfur cluster assembly"/>
    <property type="evidence" value="ECO:0007669"/>
    <property type="project" value="TreeGrafter"/>
</dbReference>
<protein>
    <recommendedName>
        <fullName evidence="4">WD40-repeat-containing domain</fullName>
    </recommendedName>
</protein>
<dbReference type="SMART" id="SM00320">
    <property type="entry name" value="WD40"/>
    <property type="match status" value="3"/>
</dbReference>
<comment type="caution">
    <text evidence="2">The sequence shown here is derived from an EMBL/GenBank/DDBJ whole genome shotgun (WGS) entry which is preliminary data.</text>
</comment>
<feature type="repeat" description="WD" evidence="1">
    <location>
        <begin position="243"/>
        <end position="284"/>
    </location>
</feature>
<dbReference type="AlphaFoldDB" id="A0A8S1TW26"/>
<keyword evidence="3" id="KW-1185">Reference proteome</keyword>
<gene>
    <name evidence="2" type="ORF">POCTA_138.1.T0350026</name>
</gene>
<evidence type="ECO:0000313" key="3">
    <source>
        <dbReference type="Proteomes" id="UP000683925"/>
    </source>
</evidence>
<dbReference type="Pfam" id="PF00400">
    <property type="entry name" value="WD40"/>
    <property type="match status" value="3"/>
</dbReference>
<dbReference type="PANTHER" id="PTHR19920">
    <property type="entry name" value="WD40 PROTEIN CIAO1"/>
    <property type="match status" value="1"/>
</dbReference>
<dbReference type="Proteomes" id="UP000683925">
    <property type="component" value="Unassembled WGS sequence"/>
</dbReference>
<sequence>MIDEISLFKEGFFKDEAISEKKVIKINLNHLQFYQKKRKQIQLKLLLLLIIKIIILQYNRIKKKMANSNMLHKQIESSIKGLEMDLDSIFDNISNFIDQQFIMDSPIKLCNPKNELSWPKIFKFHLIESEFQLMMLQIVKPLINYKIKDQLHYQLQSDEPHLKKSKQTEFTQKQELTLVQSPSSQLIQKPLTYQIINNNSFQEQKHCRVIAANKDCSIVAFSCYSQIIINEFNQGMMKEIQVLNEHRDYIYTLNFMKKSDQLISGDNGGSIIIWGISNDNLWYSSQLIKGHNNYIMCLLMNNQEDLIISSSGDNIIKFWINQGEWIFQQSITNHTDSVNQISLNDQQDKIVSCGYDNTILVIEYNHQNNRWIVIQNINVDCLGFRICFINNDLFSFQPYQGNLIDFYELKSETKKFTKSKTLIVNEGNDGWQLFPQQYIKEKQLLVSKHDKFVNFITKSQNNIFYVEQSIQFNTNCTFGLLSNDGEYFIIWDDQSQQIQIRQYGKK</sequence>
<keyword evidence="1" id="KW-0853">WD repeat</keyword>
<dbReference type="PANTHER" id="PTHR19920:SF0">
    <property type="entry name" value="CYTOSOLIC IRON-SULFUR PROTEIN ASSEMBLY PROTEIN CIAO1-RELATED"/>
    <property type="match status" value="1"/>
</dbReference>
<name>A0A8S1TW26_PAROT</name>
<dbReference type="PROSITE" id="PS50294">
    <property type="entry name" value="WD_REPEATS_REGION"/>
    <property type="match status" value="1"/>
</dbReference>
<accession>A0A8S1TW26</accession>
<evidence type="ECO:0000313" key="2">
    <source>
        <dbReference type="EMBL" id="CAD8158121.1"/>
    </source>
</evidence>
<reference evidence="2" key="1">
    <citation type="submission" date="2021-01" db="EMBL/GenBank/DDBJ databases">
        <authorList>
            <consortium name="Genoscope - CEA"/>
            <person name="William W."/>
        </authorList>
    </citation>
    <scope>NUCLEOTIDE SEQUENCE</scope>
</reference>
<evidence type="ECO:0008006" key="4">
    <source>
        <dbReference type="Google" id="ProtNLM"/>
    </source>
</evidence>
<dbReference type="InterPro" id="IPR001680">
    <property type="entry name" value="WD40_rpt"/>
</dbReference>